<keyword evidence="2" id="KW-0472">Membrane</keyword>
<name>F4GZ27_CELFA</name>
<dbReference type="AlphaFoldDB" id="F4GZ27"/>
<evidence type="ECO:0000259" key="3">
    <source>
        <dbReference type="Pfam" id="PF09990"/>
    </source>
</evidence>
<reference evidence="4 5" key="1">
    <citation type="submission" date="2011-04" db="EMBL/GenBank/DDBJ databases">
        <title>Complete sequence of Cellulomonas fimi ATCC 484.</title>
        <authorList>
            <consortium name="US DOE Joint Genome Institute"/>
            <person name="Lucas S."/>
            <person name="Han J."/>
            <person name="Lapidus A."/>
            <person name="Cheng J.-F."/>
            <person name="Goodwin L."/>
            <person name="Pitluck S."/>
            <person name="Peters L."/>
            <person name="Chertkov O."/>
            <person name="Detter J.C."/>
            <person name="Han C."/>
            <person name="Tapia R."/>
            <person name="Land M."/>
            <person name="Hauser L."/>
            <person name="Kyrpides N."/>
            <person name="Ivanova N."/>
            <person name="Ovchinnikova G."/>
            <person name="Pagani I."/>
            <person name="Mead D."/>
            <person name="Brumm P."/>
            <person name="Woyke T."/>
        </authorList>
    </citation>
    <scope>NUCLEOTIDE SEQUENCE [LARGE SCALE GENOMIC DNA]</scope>
    <source>
        <strain evidence="5">ATCC 484 / DSM 20113 / JCM 1341 / NBRC 15513 / NCIMB 8980 / NCTC 7547</strain>
    </source>
</reference>
<protein>
    <recommendedName>
        <fullName evidence="3">DUF2231 domain-containing protein</fullName>
    </recommendedName>
</protein>
<feature type="transmembrane region" description="Helical" evidence="2">
    <location>
        <begin position="149"/>
        <end position="166"/>
    </location>
</feature>
<keyword evidence="2" id="KW-1133">Transmembrane helix</keyword>
<dbReference type="InterPro" id="IPR019251">
    <property type="entry name" value="DUF2231_TM"/>
</dbReference>
<feature type="compositionally biased region" description="Low complexity" evidence="1">
    <location>
        <begin position="180"/>
        <end position="203"/>
    </location>
</feature>
<dbReference type="eggNOG" id="COG4244">
    <property type="taxonomic scope" value="Bacteria"/>
</dbReference>
<dbReference type="Pfam" id="PF09990">
    <property type="entry name" value="DUF2231"/>
    <property type="match status" value="1"/>
</dbReference>
<dbReference type="HOGENOM" id="CLU_107155_0_0_11"/>
<evidence type="ECO:0000313" key="5">
    <source>
        <dbReference type="Proteomes" id="UP000008460"/>
    </source>
</evidence>
<keyword evidence="5" id="KW-1185">Reference proteome</keyword>
<organism evidence="4 5">
    <name type="scientific">Cellulomonas fimi (strain ATCC 484 / DSM 20113 / JCM 1341 / CCUG 24087 / LMG 16345 / NBRC 15513 / NCIMB 8980 / NCTC 7547 / NRS-133)</name>
    <dbReference type="NCBI Taxonomy" id="590998"/>
    <lineage>
        <taxon>Bacteria</taxon>
        <taxon>Bacillati</taxon>
        <taxon>Actinomycetota</taxon>
        <taxon>Actinomycetes</taxon>
        <taxon>Micrococcales</taxon>
        <taxon>Cellulomonadaceae</taxon>
        <taxon>Cellulomonas</taxon>
    </lineage>
</organism>
<keyword evidence="2" id="KW-0812">Transmembrane</keyword>
<evidence type="ECO:0000256" key="2">
    <source>
        <dbReference type="SAM" id="Phobius"/>
    </source>
</evidence>
<sequence length="203" mass="21105">MSHTDRPAPLRWTHALEATDRLDPVVARLRPLADRLLEDPSRRALLHGAPIGHALHPLMTDLPLGLWMSSTTLDLLGGPRATRAADRLLGLGVLASAPTAVTGLADWALGDRRVQRVGSAHALLNVAAAALYGVSWLQRRRGARVRGIATSLVAGVVVTASGYLGGHLSVALKSPPPQAADPDAPDVVVDAGPDVPGVDPTGS</sequence>
<feature type="region of interest" description="Disordered" evidence="1">
    <location>
        <begin position="174"/>
        <end position="203"/>
    </location>
</feature>
<feature type="domain" description="DUF2231" evidence="3">
    <location>
        <begin position="52"/>
        <end position="170"/>
    </location>
</feature>
<evidence type="ECO:0000313" key="4">
    <source>
        <dbReference type="EMBL" id="AEE46017.1"/>
    </source>
</evidence>
<accession>F4GZ27</accession>
<gene>
    <name evidence="4" type="ordered locus">Celf_1887</name>
</gene>
<dbReference type="RefSeq" id="WP_013771043.1">
    <property type="nucleotide sequence ID" value="NC_015514.1"/>
</dbReference>
<dbReference type="EMBL" id="CP002666">
    <property type="protein sequence ID" value="AEE46017.1"/>
    <property type="molecule type" value="Genomic_DNA"/>
</dbReference>
<feature type="transmembrane region" description="Helical" evidence="2">
    <location>
        <begin position="88"/>
        <end position="108"/>
    </location>
</feature>
<feature type="transmembrane region" description="Helical" evidence="2">
    <location>
        <begin position="120"/>
        <end position="137"/>
    </location>
</feature>
<dbReference type="STRING" id="590998.Celf_1887"/>
<dbReference type="Proteomes" id="UP000008460">
    <property type="component" value="Chromosome"/>
</dbReference>
<dbReference type="KEGG" id="cfi:Celf_1887"/>
<proteinExistence type="predicted"/>
<evidence type="ECO:0000256" key="1">
    <source>
        <dbReference type="SAM" id="MobiDB-lite"/>
    </source>
</evidence>